<protein>
    <submittedName>
        <fullName evidence="2">Uncharacterized protein</fullName>
    </submittedName>
</protein>
<organism evidence="2 3">
    <name type="scientific">Pelobates cultripes</name>
    <name type="common">Western spadefoot toad</name>
    <dbReference type="NCBI Taxonomy" id="61616"/>
    <lineage>
        <taxon>Eukaryota</taxon>
        <taxon>Metazoa</taxon>
        <taxon>Chordata</taxon>
        <taxon>Craniata</taxon>
        <taxon>Vertebrata</taxon>
        <taxon>Euteleostomi</taxon>
        <taxon>Amphibia</taxon>
        <taxon>Batrachia</taxon>
        <taxon>Anura</taxon>
        <taxon>Pelobatoidea</taxon>
        <taxon>Pelobatidae</taxon>
        <taxon>Pelobates</taxon>
    </lineage>
</organism>
<sequence>MEARLDAIFYRFWRELNERCLQPATQAPSTTLPARVARRPWSWRSTLGPMAACSRRHRPRQQHQKRTSHGTTQKRVNSKPRTVFKVRAAEQWEALRIPYGLTAHSTNLSQVIEAHRCLHSIILQDCILPGIG</sequence>
<keyword evidence="3" id="KW-1185">Reference proteome</keyword>
<evidence type="ECO:0000313" key="2">
    <source>
        <dbReference type="EMBL" id="CAH2300565.1"/>
    </source>
</evidence>
<gene>
    <name evidence="2" type="ORF">PECUL_23A006077</name>
</gene>
<dbReference type="Proteomes" id="UP001295444">
    <property type="component" value="Chromosome 06"/>
</dbReference>
<evidence type="ECO:0000313" key="3">
    <source>
        <dbReference type="Proteomes" id="UP001295444"/>
    </source>
</evidence>
<accession>A0AAD1SIN5</accession>
<proteinExistence type="predicted"/>
<feature type="region of interest" description="Disordered" evidence="1">
    <location>
        <begin position="52"/>
        <end position="78"/>
    </location>
</feature>
<reference evidence="2" key="1">
    <citation type="submission" date="2022-03" db="EMBL/GenBank/DDBJ databases">
        <authorList>
            <person name="Alioto T."/>
            <person name="Alioto T."/>
            <person name="Gomez Garrido J."/>
        </authorList>
    </citation>
    <scope>NUCLEOTIDE SEQUENCE</scope>
</reference>
<name>A0AAD1SIN5_PELCU</name>
<dbReference type="EMBL" id="OW240917">
    <property type="protein sequence ID" value="CAH2300565.1"/>
    <property type="molecule type" value="Genomic_DNA"/>
</dbReference>
<feature type="compositionally biased region" description="Basic residues" evidence="1">
    <location>
        <begin position="54"/>
        <end position="68"/>
    </location>
</feature>
<evidence type="ECO:0000256" key="1">
    <source>
        <dbReference type="SAM" id="MobiDB-lite"/>
    </source>
</evidence>
<dbReference type="AlphaFoldDB" id="A0AAD1SIN5"/>